<dbReference type="Proteomes" id="UP000191135">
    <property type="component" value="Plasmid pMM593"/>
</dbReference>
<dbReference type="Pfam" id="PF12833">
    <property type="entry name" value="HTH_18"/>
    <property type="match status" value="1"/>
</dbReference>
<dbReference type="SMART" id="SM00342">
    <property type="entry name" value="HTH_ARAC"/>
    <property type="match status" value="1"/>
</dbReference>
<dbReference type="Gene3D" id="1.10.10.60">
    <property type="entry name" value="Homeodomain-like"/>
    <property type="match status" value="2"/>
</dbReference>
<dbReference type="InterPro" id="IPR037923">
    <property type="entry name" value="HTH-like"/>
</dbReference>
<feature type="domain" description="HTH araC/xylS-type" evidence="4">
    <location>
        <begin position="161"/>
        <end position="258"/>
    </location>
</feature>
<evidence type="ECO:0000259" key="4">
    <source>
        <dbReference type="PROSITE" id="PS01124"/>
    </source>
</evidence>
<dbReference type="OrthoDB" id="9809338at2"/>
<keyword evidence="2" id="KW-0238">DNA-binding</keyword>
<dbReference type="KEGG" id="mmed:Mame_04794"/>
<evidence type="ECO:0000256" key="2">
    <source>
        <dbReference type="ARBA" id="ARBA00023125"/>
    </source>
</evidence>
<dbReference type="EMBL" id="CP020331">
    <property type="protein sequence ID" value="AQZ54086.1"/>
    <property type="molecule type" value="Genomic_DNA"/>
</dbReference>
<name>A0A1U9Z8V7_9HYPH</name>
<evidence type="ECO:0000256" key="3">
    <source>
        <dbReference type="ARBA" id="ARBA00023163"/>
    </source>
</evidence>
<dbReference type="AlphaFoldDB" id="A0A1U9Z8V7"/>
<dbReference type="GO" id="GO:0043565">
    <property type="term" value="F:sequence-specific DNA binding"/>
    <property type="evidence" value="ECO:0007669"/>
    <property type="project" value="InterPro"/>
</dbReference>
<keyword evidence="6" id="KW-1185">Reference proteome</keyword>
<dbReference type="PROSITE" id="PS01124">
    <property type="entry name" value="HTH_ARAC_FAMILY_2"/>
    <property type="match status" value="1"/>
</dbReference>
<proteinExistence type="predicted"/>
<dbReference type="InterPro" id="IPR050204">
    <property type="entry name" value="AraC_XylS_family_regulators"/>
</dbReference>
<keyword evidence="5" id="KW-0614">Plasmid</keyword>
<dbReference type="PANTHER" id="PTHR46796">
    <property type="entry name" value="HTH-TYPE TRANSCRIPTIONAL ACTIVATOR RHAS-RELATED"/>
    <property type="match status" value="1"/>
</dbReference>
<dbReference type="InterPro" id="IPR009057">
    <property type="entry name" value="Homeodomain-like_sf"/>
</dbReference>
<dbReference type="SUPFAM" id="SSF51215">
    <property type="entry name" value="Regulatory protein AraC"/>
    <property type="match status" value="1"/>
</dbReference>
<geneLocation type="plasmid" evidence="6">
    <name>pmm593</name>
</geneLocation>
<sequence length="274" mass="30628">MTQVKSMSFAQQQADLLRVQGTASRFDAHFHSTYSIVAIKRGAAEIRSARWSETARAGDVFFFNPYEIHSACCSREDAEYDTLYPSRAFLISCLAIDHRGDGPVSIQTGILRQSRATRELIDALNTPTVEDKIIEVSLQQILAACVFSTDCVDESTGALARRACMLIRKNCTRAMRTEDLARELGVHKSHFARAFGKAVGMAPQTYIRQVRVAKARELITEGFPLSEIALMLDFSDQAHLTREFKKVYGVPPGALSRALGKHRRIDRRLPHQAL</sequence>
<keyword evidence="1" id="KW-0805">Transcription regulation</keyword>
<dbReference type="InterPro" id="IPR003313">
    <property type="entry name" value="AraC-bd"/>
</dbReference>
<reference evidence="5 6" key="1">
    <citation type="submission" date="2017-03" db="EMBL/GenBank/DDBJ databases">
        <title>Foreign affairs: Plasmid Transfer between Roseobacters and Rhizobia.</title>
        <authorList>
            <person name="Bartling P."/>
            <person name="Bunk B."/>
            <person name="Overmann J."/>
            <person name="Brinkmann H."/>
            <person name="Petersen J."/>
        </authorList>
    </citation>
    <scope>NUCLEOTIDE SEQUENCE [LARGE SCALE GENOMIC DNA]</scope>
    <source>
        <strain evidence="5 6">MACL11</strain>
        <plasmid evidence="6">Plasmid pmm593</plasmid>
    </source>
</reference>
<dbReference type="InterPro" id="IPR018060">
    <property type="entry name" value="HTH_AraC"/>
</dbReference>
<dbReference type="SUPFAM" id="SSF46689">
    <property type="entry name" value="Homeodomain-like"/>
    <property type="match status" value="2"/>
</dbReference>
<accession>A0A1U9Z8V7</accession>
<protein>
    <submittedName>
        <fullName evidence="5">Virulence regulon transcriptional activator VirF</fullName>
    </submittedName>
</protein>
<organism evidence="5 6">
    <name type="scientific">Martelella mediterranea DSM 17316</name>
    <dbReference type="NCBI Taxonomy" id="1122214"/>
    <lineage>
        <taxon>Bacteria</taxon>
        <taxon>Pseudomonadati</taxon>
        <taxon>Pseudomonadota</taxon>
        <taxon>Alphaproteobacteria</taxon>
        <taxon>Hyphomicrobiales</taxon>
        <taxon>Aurantimonadaceae</taxon>
        <taxon>Martelella</taxon>
    </lineage>
</organism>
<evidence type="ECO:0000256" key="1">
    <source>
        <dbReference type="ARBA" id="ARBA00023015"/>
    </source>
</evidence>
<keyword evidence="3" id="KW-0804">Transcription</keyword>
<evidence type="ECO:0000313" key="5">
    <source>
        <dbReference type="EMBL" id="AQZ54086.1"/>
    </source>
</evidence>
<dbReference type="GO" id="GO:0003700">
    <property type="term" value="F:DNA-binding transcription factor activity"/>
    <property type="evidence" value="ECO:0007669"/>
    <property type="project" value="InterPro"/>
</dbReference>
<evidence type="ECO:0000313" key="6">
    <source>
        <dbReference type="Proteomes" id="UP000191135"/>
    </source>
</evidence>
<dbReference type="eggNOG" id="COG2207">
    <property type="taxonomic scope" value="Bacteria"/>
</dbReference>
<dbReference type="Pfam" id="PF02311">
    <property type="entry name" value="AraC_binding"/>
    <property type="match status" value="1"/>
</dbReference>
<gene>
    <name evidence="5" type="primary">virF</name>
    <name evidence="5" type="ORF">Mame_04794</name>
</gene>